<reference evidence="1 2" key="1">
    <citation type="submission" date="2018-09" db="EMBL/GenBank/DDBJ databases">
        <authorList>
            <person name="Giglietti G."/>
            <person name="Stoner T.H."/>
            <person name="Garlena R.A."/>
            <person name="Russell D.A."/>
            <person name="Pope W.H."/>
            <person name="Jacobs-Sera D."/>
            <person name="Hatfull G.F."/>
        </authorList>
    </citation>
    <scope>NUCLEOTIDE SEQUENCE [LARGE SCALE GENOMIC DNA]</scope>
</reference>
<sequence>MIMARKASLSKVAEAIPFESVRKYRGRVVTVGGVRMVNVDGKNLRATWADPIVVDDGDVVEVEVVNRGPGQSSVHVPARRAEQPRAKTGTVSAVPGSSPTISVAAGDGITYDAEFIGSYVVGDKVHLDWGAGRPRVIGKVTSTPAPEPPPPPAPPVAVITKGSKSAAAIESGTLWGPGGWGSWAGGGQNVHQGNYGAGPLSGAWFYGKPFAVLAGRTITRVRFRTGRRRPVGASNAPATFHFYAHSSSYRPGGDVSRVVGPFDVVLQPGQAPTWINLPTSFGSALINGGGIAVYGDPYAGMLGRVEQADSGALILDWKK</sequence>
<dbReference type="EMBL" id="MH834606">
    <property type="protein sequence ID" value="AYN57494.1"/>
    <property type="molecule type" value="Genomic_DNA"/>
</dbReference>
<dbReference type="GeneID" id="55007006"/>
<dbReference type="KEGG" id="vg:55007006"/>
<dbReference type="RefSeq" id="YP_009815776.1">
    <property type="nucleotide sequence ID" value="NC_048099.1"/>
</dbReference>
<dbReference type="SUPFAM" id="SSF49503">
    <property type="entry name" value="Cupredoxins"/>
    <property type="match status" value="1"/>
</dbReference>
<protein>
    <submittedName>
        <fullName evidence="1">Minor tail protein</fullName>
    </submittedName>
</protein>
<name>A0A3G2KES8_9CAUD</name>
<dbReference type="InterPro" id="IPR008972">
    <property type="entry name" value="Cupredoxin"/>
</dbReference>
<gene>
    <name evidence="1" type="primary">19</name>
    <name evidence="1" type="ORF">PBI_CORAL_19</name>
</gene>
<accession>A0A3G2KES8</accession>
<evidence type="ECO:0000313" key="2">
    <source>
        <dbReference type="Proteomes" id="UP000278552"/>
    </source>
</evidence>
<dbReference type="Proteomes" id="UP000278552">
    <property type="component" value="Segment"/>
</dbReference>
<keyword evidence="2" id="KW-1185">Reference proteome</keyword>
<organism evidence="1 2">
    <name type="scientific">Arthrobacter phage Coral</name>
    <dbReference type="NCBI Taxonomy" id="2419951"/>
    <lineage>
        <taxon>Viruses</taxon>
        <taxon>Duplodnaviria</taxon>
        <taxon>Heunggongvirae</taxon>
        <taxon>Uroviricota</taxon>
        <taxon>Caudoviricetes</taxon>
        <taxon>Coralvirus</taxon>
        <taxon>Coralvirus coral</taxon>
    </lineage>
</organism>
<proteinExistence type="predicted"/>
<evidence type="ECO:0000313" key="1">
    <source>
        <dbReference type="EMBL" id="AYN57494.1"/>
    </source>
</evidence>